<dbReference type="SUPFAM" id="SSF48613">
    <property type="entry name" value="Heme oxygenase-like"/>
    <property type="match status" value="1"/>
</dbReference>
<dbReference type="RefSeq" id="WP_207859260.1">
    <property type="nucleotide sequence ID" value="NZ_JAFREP010000011.1"/>
</dbReference>
<comment type="caution">
    <text evidence="1">The sequence shown here is derived from an EMBL/GenBank/DDBJ whole genome shotgun (WGS) entry which is preliminary data.</text>
</comment>
<accession>A0A8J7Q9H4</accession>
<dbReference type="InterPro" id="IPR016084">
    <property type="entry name" value="Haem_Oase-like_multi-hlx"/>
</dbReference>
<sequence>MQTVSDLPRHLTYPRLRENVWHIVPSHEEALLITADGQYEVPTEEALTFLKMRSYCNGHHTLEAVAERSGLSLEKVRDVIQSLDQIQVVRGPEEATGQLDVTVVRQKFKTICDIWAGELQAGYIGNDFVRGDLPKEALIGWLLEMYHYISDFPHAIQHAANHAEGELKKVLDRYAQEEMNHDVFVLRTLEKLGVSEAEARASTPMLSTRMIGFTMRELYEIEPSTVLMVAAMLEAQEFNEEAIEHFKQKLAGFYGIDPAAFKPYFDHQEIDVGLGHAELLNDNLHLIEVTDVEKLNVITNKLHDIKHAFDLQGVEIREYYQSLNGKYIPRQKVDFAAI</sequence>
<evidence type="ECO:0000313" key="2">
    <source>
        <dbReference type="Proteomes" id="UP000664417"/>
    </source>
</evidence>
<proteinExistence type="predicted"/>
<dbReference type="AlphaFoldDB" id="A0A8J7Q9H4"/>
<dbReference type="Gene3D" id="1.20.910.10">
    <property type="entry name" value="Heme oxygenase-like"/>
    <property type="match status" value="1"/>
</dbReference>
<dbReference type="EMBL" id="JAFREP010000011">
    <property type="protein sequence ID" value="MBO1319429.1"/>
    <property type="molecule type" value="Genomic_DNA"/>
</dbReference>
<reference evidence="1" key="1">
    <citation type="submission" date="2021-03" db="EMBL/GenBank/DDBJ databases">
        <authorList>
            <person name="Wang G."/>
        </authorList>
    </citation>
    <scope>NUCLEOTIDE SEQUENCE</scope>
    <source>
        <strain evidence="1">KCTC 12899</strain>
    </source>
</reference>
<protein>
    <submittedName>
        <fullName evidence="1">Iron-containing redox enzyme family protein</fullName>
    </submittedName>
</protein>
<organism evidence="1 2">
    <name type="scientific">Acanthopleuribacter pedis</name>
    <dbReference type="NCBI Taxonomy" id="442870"/>
    <lineage>
        <taxon>Bacteria</taxon>
        <taxon>Pseudomonadati</taxon>
        <taxon>Acidobacteriota</taxon>
        <taxon>Holophagae</taxon>
        <taxon>Acanthopleuribacterales</taxon>
        <taxon>Acanthopleuribacteraceae</taxon>
        <taxon>Acanthopleuribacter</taxon>
    </lineage>
</organism>
<name>A0A8J7Q9H4_9BACT</name>
<keyword evidence="2" id="KW-1185">Reference proteome</keyword>
<dbReference type="Pfam" id="PF14518">
    <property type="entry name" value="Haem_oxygenas_2"/>
    <property type="match status" value="1"/>
</dbReference>
<dbReference type="Proteomes" id="UP000664417">
    <property type="component" value="Unassembled WGS sequence"/>
</dbReference>
<gene>
    <name evidence="1" type="ORF">J3U88_13225</name>
</gene>
<evidence type="ECO:0000313" key="1">
    <source>
        <dbReference type="EMBL" id="MBO1319429.1"/>
    </source>
</evidence>